<comment type="caution">
    <text evidence="1">The sequence shown here is derived from an EMBL/GenBank/DDBJ whole genome shotgun (WGS) entry which is preliminary data.</text>
</comment>
<dbReference type="GeneID" id="22913593"/>
<dbReference type="Proteomes" id="UP000019763">
    <property type="component" value="Unassembled WGS sequence"/>
</dbReference>
<protein>
    <submittedName>
        <fullName evidence="1">Uncharacterized protein</fullName>
    </submittedName>
</protein>
<evidence type="ECO:0000313" key="1">
    <source>
        <dbReference type="EMBL" id="EZG56707.1"/>
    </source>
</evidence>
<keyword evidence="2" id="KW-1185">Reference proteome</keyword>
<sequence>MKTITGCGSGYYQVALLSLFVIHSNLPDPSLRMCQWWHGLLCSGKDVMPKMLGPMLVKLGTVNRASLIDVPSFSGKPRPGFTLELSSPFRVSSTSSSSSPSSSCLSSYRADGCEGVAFGIFRGLLVDALFGEVTGLTGGLRGVLESLADSVWLESSVTRKDGVSTKLETADMTAPKNYSDLVGAPKVTYPDGRAGRWDQWDEVAENVEHFMRVYHYTLVCDKMWRGEAQLARREGSDRRSVRDDPRWTVRPRLFAPRRSAVYPTHSSVQPRRRRSEQPVLYLPLFSEDFVVEYPEATVVDGRWIGERPTAGRSPEPHDADDIYLVVYPVELYKRNGSGISCCSALYAGPSDTPMSKRLFHRSSNGDLSSMVIATEEPRQKMSEFLPFDQAASWVQSARAVRLSGTHHPDMARSDAMPCFAPTPVDSPMSTPPESTPPLSPNVFSKRRREWITGALTQAMAKPFPQTISINARYEWKDDDQEDDQEEN</sequence>
<reference evidence="1" key="1">
    <citation type="submission" date="2013-12" db="EMBL/GenBank/DDBJ databases">
        <authorList>
            <person name="Omoto C.K."/>
            <person name="Sibley D."/>
            <person name="Venepally P."/>
            <person name="Hadjithomas M."/>
            <person name="Karamycheva S."/>
            <person name="Brunk B."/>
            <person name="Roos D."/>
            <person name="Caler E."/>
            <person name="Lorenzi H."/>
        </authorList>
    </citation>
    <scope>NUCLEOTIDE SEQUENCE</scope>
</reference>
<proteinExistence type="predicted"/>
<dbReference type="EMBL" id="AFNH02000762">
    <property type="protein sequence ID" value="EZG56707.1"/>
    <property type="molecule type" value="Genomic_DNA"/>
</dbReference>
<name>A0A023B4E7_GRENI</name>
<accession>A0A023B4E7</accession>
<dbReference type="VEuPathDB" id="CryptoDB:GNI_101660"/>
<evidence type="ECO:0000313" key="2">
    <source>
        <dbReference type="Proteomes" id="UP000019763"/>
    </source>
</evidence>
<gene>
    <name evidence="1" type="ORF">GNI_101660</name>
</gene>
<dbReference type="RefSeq" id="XP_011131175.1">
    <property type="nucleotide sequence ID" value="XM_011132873.1"/>
</dbReference>
<organism evidence="1 2">
    <name type="scientific">Gregarina niphandrodes</name>
    <name type="common">Septate eugregarine</name>
    <dbReference type="NCBI Taxonomy" id="110365"/>
    <lineage>
        <taxon>Eukaryota</taxon>
        <taxon>Sar</taxon>
        <taxon>Alveolata</taxon>
        <taxon>Apicomplexa</taxon>
        <taxon>Conoidasida</taxon>
        <taxon>Gregarinasina</taxon>
        <taxon>Eugregarinorida</taxon>
        <taxon>Gregarinidae</taxon>
        <taxon>Gregarina</taxon>
    </lineage>
</organism>
<dbReference type="AlphaFoldDB" id="A0A023B4E7"/>